<dbReference type="GO" id="GO:0006508">
    <property type="term" value="P:proteolysis"/>
    <property type="evidence" value="ECO:0007669"/>
    <property type="project" value="UniProtKB-UniRule"/>
</dbReference>
<dbReference type="InterPro" id="IPR001261">
    <property type="entry name" value="ArgE/DapE_CS"/>
</dbReference>
<dbReference type="EMBL" id="JAPJUH010000002">
    <property type="protein sequence ID" value="MCX3264546.1"/>
    <property type="molecule type" value="Genomic_DNA"/>
</dbReference>
<feature type="binding site" evidence="9">
    <location>
        <position position="183"/>
    </location>
    <ligand>
        <name>Zn(2+)</name>
        <dbReference type="ChEBI" id="CHEBI:29105"/>
        <label>2</label>
    </ligand>
</feature>
<evidence type="ECO:0000256" key="4">
    <source>
        <dbReference type="ARBA" id="ARBA00022801"/>
    </source>
</evidence>
<keyword evidence="11" id="KW-0031">Aminopeptidase</keyword>
<dbReference type="RefSeq" id="WP_010600855.1">
    <property type="nucleotide sequence ID" value="NZ_JAPJUH010000002.1"/>
</dbReference>
<dbReference type="InterPro" id="IPR011650">
    <property type="entry name" value="Peptidase_M20_dimer"/>
</dbReference>
<keyword evidence="3 9" id="KW-0479">Metal-binding</keyword>
<dbReference type="Pfam" id="PF07687">
    <property type="entry name" value="M20_dimer"/>
    <property type="match status" value="1"/>
</dbReference>
<evidence type="ECO:0000313" key="11">
    <source>
        <dbReference type="EMBL" id="MCX3264546.1"/>
    </source>
</evidence>
<dbReference type="NCBIfam" id="NF009920">
    <property type="entry name" value="PRK13381.1"/>
    <property type="match status" value="1"/>
</dbReference>
<evidence type="ECO:0000256" key="8">
    <source>
        <dbReference type="PIRSR" id="PIRSR037215-1"/>
    </source>
</evidence>
<dbReference type="Pfam" id="PF01546">
    <property type="entry name" value="Peptidase_M20"/>
    <property type="match status" value="1"/>
</dbReference>
<keyword evidence="6" id="KW-0482">Metalloprotease</keyword>
<evidence type="ECO:0000256" key="6">
    <source>
        <dbReference type="ARBA" id="ARBA00023049"/>
    </source>
</evidence>
<evidence type="ECO:0000313" key="12">
    <source>
        <dbReference type="Proteomes" id="UP001142592"/>
    </source>
</evidence>
<comment type="caution">
    <text evidence="11">The sequence shown here is derived from an EMBL/GenBank/DDBJ whole genome shotgun (WGS) entry which is preliminary data.</text>
</comment>
<dbReference type="PROSITE" id="PS00759">
    <property type="entry name" value="ARGE_DAPE_CPG2_2"/>
    <property type="match status" value="1"/>
</dbReference>
<evidence type="ECO:0000256" key="2">
    <source>
        <dbReference type="ARBA" id="ARBA00022670"/>
    </source>
</evidence>
<reference evidence="11" key="1">
    <citation type="submission" date="2022-11" db="EMBL/GenBank/DDBJ databases">
        <authorList>
            <person name="Graham C."/>
            <person name="Newman J.D."/>
        </authorList>
    </citation>
    <scope>NUCLEOTIDE SEQUENCE</scope>
    <source>
        <strain evidence="11">DSM 19486</strain>
    </source>
</reference>
<protein>
    <recommendedName>
        <fullName evidence="7">Peptidase T</fullName>
        <ecNumber evidence="7">3.4.11.4</ecNumber>
    </recommendedName>
</protein>
<dbReference type="NCBIfam" id="NF003976">
    <property type="entry name" value="PRK05469.1"/>
    <property type="match status" value="1"/>
</dbReference>
<feature type="binding site" evidence="9">
    <location>
        <position position="85"/>
    </location>
    <ligand>
        <name>Zn(2+)</name>
        <dbReference type="ChEBI" id="CHEBI:29105"/>
        <label>1</label>
    </ligand>
</feature>
<evidence type="ECO:0000256" key="3">
    <source>
        <dbReference type="ARBA" id="ARBA00022723"/>
    </source>
</evidence>
<evidence type="ECO:0000256" key="5">
    <source>
        <dbReference type="ARBA" id="ARBA00022833"/>
    </source>
</evidence>
<feature type="binding site" evidence="9">
    <location>
        <position position="205"/>
    </location>
    <ligand>
        <name>Zn(2+)</name>
        <dbReference type="ChEBI" id="CHEBI:29105"/>
        <label>1</label>
    </ligand>
</feature>
<dbReference type="GO" id="GO:0005829">
    <property type="term" value="C:cytosol"/>
    <property type="evidence" value="ECO:0007669"/>
    <property type="project" value="TreeGrafter"/>
</dbReference>
<dbReference type="GO" id="GO:0008237">
    <property type="term" value="F:metallopeptidase activity"/>
    <property type="evidence" value="ECO:0007669"/>
    <property type="project" value="UniProtKB-KW"/>
</dbReference>
<sequence>MSKYTNFNKSLEQRFIKYAKIDTQSDPASPTCPSTEKQKNLGKNLVQELLEIGISDAEMDENGYVYGTIPATSEKKLPVIFFCSHMDTSPDCSGENVKPIIHDNYQGQDLILPDDPSIVLKMAEHKDLKHQIGNDIITASGTTLLGADNKAGLAAIMEAASFLMKNQTVKHGTIKVLFTPDEEIGRGVDKVNLAKLGADFGYTIDGETLGSIEDETFSADGAVLLINGVSTHPGFAKGKMESAIKIMADIIAALPKETLTPEATHQKEGFIHPVSFSGQVEQAEAHFIIRDFTDEKLAEHGKFLEETVKTIMRNYPNSTYSLEIKAQYRNMKQVLDKYPKIVEYGVEAIERAGIVAKPQSIRGGTDGSRLSYMGLPCPNIFAGEHAFHSKQEWVSVQDMEKAVQTIINIAMIWEEKG</sequence>
<dbReference type="PANTHER" id="PTHR42994:SF1">
    <property type="entry name" value="PEPTIDASE T"/>
    <property type="match status" value="1"/>
</dbReference>
<gene>
    <name evidence="11" type="primary">pepT</name>
    <name evidence="11" type="ORF">OQZ29_07310</name>
</gene>
<feature type="binding site" evidence="9">
    <location>
        <position position="148"/>
    </location>
    <ligand>
        <name>Zn(2+)</name>
        <dbReference type="ChEBI" id="CHEBI:29105"/>
        <label>2</label>
    </ligand>
</feature>
<feature type="binding site" evidence="9">
    <location>
        <position position="148"/>
    </location>
    <ligand>
        <name>Zn(2+)</name>
        <dbReference type="ChEBI" id="CHEBI:29105"/>
        <label>1</label>
    </ligand>
</feature>
<dbReference type="AlphaFoldDB" id="A0A9X3DEA7"/>
<evidence type="ECO:0000259" key="10">
    <source>
        <dbReference type="Pfam" id="PF07687"/>
    </source>
</evidence>
<dbReference type="EC" id="3.4.11.4" evidence="7"/>
<dbReference type="InterPro" id="IPR010161">
    <property type="entry name" value="Peptidase_M20B"/>
</dbReference>
<keyword evidence="5 9" id="KW-0862">Zinc</keyword>
<feature type="active site" description="Proton acceptor" evidence="8">
    <location>
        <position position="182"/>
    </location>
</feature>
<dbReference type="SUPFAM" id="SSF55031">
    <property type="entry name" value="Bacterial exopeptidase dimerisation domain"/>
    <property type="match status" value="1"/>
</dbReference>
<dbReference type="PANTHER" id="PTHR42994">
    <property type="entry name" value="PEPTIDASE T"/>
    <property type="match status" value="1"/>
</dbReference>
<comment type="cofactor">
    <cofactor evidence="9">
        <name>Zn(2+)</name>
        <dbReference type="ChEBI" id="CHEBI:29105"/>
    </cofactor>
    <text evidence="9">Binds 2 Zn(2+) ions per subunit.</text>
</comment>
<dbReference type="InterPro" id="IPR036264">
    <property type="entry name" value="Bact_exopeptidase_dim_dom"/>
</dbReference>
<dbReference type="NCBIfam" id="TIGR01882">
    <property type="entry name" value="peptidase-T"/>
    <property type="match status" value="1"/>
</dbReference>
<comment type="similarity">
    <text evidence="1">Belongs to the peptidase M20B family.</text>
</comment>
<keyword evidence="4 11" id="KW-0378">Hydrolase</keyword>
<dbReference type="GO" id="GO:0008270">
    <property type="term" value="F:zinc ion binding"/>
    <property type="evidence" value="ECO:0007669"/>
    <property type="project" value="InterPro"/>
</dbReference>
<dbReference type="GO" id="GO:0006518">
    <property type="term" value="P:peptide metabolic process"/>
    <property type="evidence" value="ECO:0007669"/>
    <property type="project" value="InterPro"/>
</dbReference>
<accession>A0A9X3DEA7</accession>
<feature type="binding site" evidence="9">
    <location>
        <position position="388"/>
    </location>
    <ligand>
        <name>Zn(2+)</name>
        <dbReference type="ChEBI" id="CHEBI:29105"/>
        <label>2</label>
    </ligand>
</feature>
<dbReference type="Gene3D" id="3.40.630.10">
    <property type="entry name" value="Zn peptidases"/>
    <property type="match status" value="1"/>
</dbReference>
<organism evidence="11 12">
    <name type="scientific">Pedobacter agri</name>
    <dbReference type="NCBI Taxonomy" id="454586"/>
    <lineage>
        <taxon>Bacteria</taxon>
        <taxon>Pseudomonadati</taxon>
        <taxon>Bacteroidota</taxon>
        <taxon>Sphingobacteriia</taxon>
        <taxon>Sphingobacteriales</taxon>
        <taxon>Sphingobacteriaceae</taxon>
        <taxon>Pedobacter</taxon>
    </lineage>
</organism>
<evidence type="ECO:0000256" key="1">
    <source>
        <dbReference type="ARBA" id="ARBA00009692"/>
    </source>
</evidence>
<proteinExistence type="inferred from homology"/>
<evidence type="ECO:0000256" key="9">
    <source>
        <dbReference type="PIRSR" id="PIRSR037215-2"/>
    </source>
</evidence>
<dbReference type="SUPFAM" id="SSF53187">
    <property type="entry name" value="Zn-dependent exopeptidases"/>
    <property type="match status" value="1"/>
</dbReference>
<dbReference type="Gene3D" id="3.30.70.360">
    <property type="match status" value="1"/>
</dbReference>
<dbReference type="PIRSF" id="PIRSF037215">
    <property type="entry name" value="Peptidase_M20B"/>
    <property type="match status" value="1"/>
</dbReference>
<keyword evidence="2" id="KW-0645">Protease</keyword>
<keyword evidence="12" id="KW-1185">Reference proteome</keyword>
<evidence type="ECO:0000256" key="7">
    <source>
        <dbReference type="NCBIfam" id="TIGR01882"/>
    </source>
</evidence>
<dbReference type="GO" id="GO:0045148">
    <property type="term" value="F:tripeptide aminopeptidase activity"/>
    <property type="evidence" value="ECO:0007669"/>
    <property type="project" value="UniProtKB-UniRule"/>
</dbReference>
<feature type="domain" description="Peptidase M20 dimerisation" evidence="10">
    <location>
        <begin position="217"/>
        <end position="314"/>
    </location>
</feature>
<dbReference type="Proteomes" id="UP001142592">
    <property type="component" value="Unassembled WGS sequence"/>
</dbReference>
<dbReference type="InterPro" id="IPR002933">
    <property type="entry name" value="Peptidase_M20"/>
</dbReference>
<name>A0A9X3DEA7_9SPHI</name>
<feature type="active site" evidence="8">
    <location>
        <position position="87"/>
    </location>
</feature>